<protein>
    <recommendedName>
        <fullName evidence="7">PGG domain-containing protein</fullName>
    </recommendedName>
</protein>
<keyword evidence="6" id="KW-0472">Membrane</keyword>
<evidence type="ECO:0000256" key="3">
    <source>
        <dbReference type="ARBA" id="ARBA00022737"/>
    </source>
</evidence>
<dbReference type="EMBL" id="WHWC01000007">
    <property type="protein sequence ID" value="KAG8379994.1"/>
    <property type="molecule type" value="Genomic_DNA"/>
</dbReference>
<dbReference type="GO" id="GO:0005886">
    <property type="term" value="C:plasma membrane"/>
    <property type="evidence" value="ECO:0007669"/>
    <property type="project" value="TreeGrafter"/>
</dbReference>
<keyword evidence="3" id="KW-0677">Repeat</keyword>
<dbReference type="AlphaFoldDB" id="A0AAV6XAT6"/>
<evidence type="ECO:0000259" key="7">
    <source>
        <dbReference type="Pfam" id="PF13962"/>
    </source>
</evidence>
<evidence type="ECO:0000256" key="2">
    <source>
        <dbReference type="ARBA" id="ARBA00022692"/>
    </source>
</evidence>
<gene>
    <name evidence="8" type="ORF">BUALT_Bualt07G0147500</name>
</gene>
<comment type="subcellular location">
    <subcellularLocation>
        <location evidence="1">Membrane</location>
        <topology evidence="1">Multi-pass membrane protein</topology>
    </subcellularLocation>
</comment>
<keyword evidence="4" id="KW-1133">Transmembrane helix</keyword>
<dbReference type="Pfam" id="PF13962">
    <property type="entry name" value="PGG"/>
    <property type="match status" value="1"/>
</dbReference>
<evidence type="ECO:0000313" key="8">
    <source>
        <dbReference type="EMBL" id="KAG8379994.1"/>
    </source>
</evidence>
<dbReference type="Proteomes" id="UP000826271">
    <property type="component" value="Unassembled WGS sequence"/>
</dbReference>
<keyword evidence="2" id="KW-0812">Transmembrane</keyword>
<evidence type="ECO:0000313" key="9">
    <source>
        <dbReference type="Proteomes" id="UP000826271"/>
    </source>
</evidence>
<feature type="domain" description="PGG" evidence="7">
    <location>
        <begin position="46"/>
        <end position="96"/>
    </location>
</feature>
<dbReference type="InterPro" id="IPR026961">
    <property type="entry name" value="PGG_dom"/>
</dbReference>
<evidence type="ECO:0000256" key="6">
    <source>
        <dbReference type="ARBA" id="ARBA00023136"/>
    </source>
</evidence>
<keyword evidence="9" id="KW-1185">Reference proteome</keyword>
<proteinExistence type="predicted"/>
<organism evidence="8 9">
    <name type="scientific">Buddleja alternifolia</name>
    <dbReference type="NCBI Taxonomy" id="168488"/>
    <lineage>
        <taxon>Eukaryota</taxon>
        <taxon>Viridiplantae</taxon>
        <taxon>Streptophyta</taxon>
        <taxon>Embryophyta</taxon>
        <taxon>Tracheophyta</taxon>
        <taxon>Spermatophyta</taxon>
        <taxon>Magnoliopsida</taxon>
        <taxon>eudicotyledons</taxon>
        <taxon>Gunneridae</taxon>
        <taxon>Pentapetalae</taxon>
        <taxon>asterids</taxon>
        <taxon>lamiids</taxon>
        <taxon>Lamiales</taxon>
        <taxon>Scrophulariaceae</taxon>
        <taxon>Buddlejeae</taxon>
        <taxon>Buddleja</taxon>
    </lineage>
</organism>
<evidence type="ECO:0000256" key="5">
    <source>
        <dbReference type="ARBA" id="ARBA00023043"/>
    </source>
</evidence>
<evidence type="ECO:0000256" key="1">
    <source>
        <dbReference type="ARBA" id="ARBA00004141"/>
    </source>
</evidence>
<accession>A0AAV6XAT6</accession>
<keyword evidence="5" id="KW-0040">ANK repeat</keyword>
<comment type="caution">
    <text evidence="8">The sequence shown here is derived from an EMBL/GenBank/DDBJ whole genome shotgun (WGS) entry which is preliminary data.</text>
</comment>
<reference evidence="8" key="1">
    <citation type="submission" date="2019-10" db="EMBL/GenBank/DDBJ databases">
        <authorList>
            <person name="Zhang R."/>
            <person name="Pan Y."/>
            <person name="Wang J."/>
            <person name="Ma R."/>
            <person name="Yu S."/>
        </authorList>
    </citation>
    <scope>NUCLEOTIDE SEQUENCE</scope>
    <source>
        <strain evidence="8">LA-IB0</strain>
        <tissue evidence="8">Leaf</tissue>
    </source>
</reference>
<dbReference type="PANTHER" id="PTHR24186:SF38">
    <property type="entry name" value="ANKYRIN REPEAT FAMILY PROTEIN"/>
    <property type="match status" value="1"/>
</dbReference>
<evidence type="ECO:0000256" key="4">
    <source>
        <dbReference type="ARBA" id="ARBA00022989"/>
    </source>
</evidence>
<sequence>MIDLRPDSLESIPHALPFDELKRIQSPNDKQMEGKRVETTYIEPVEALHNTRDTMALVATLIATFTFTAGISPPGGVHQDGPLIGTSVAARKTAFKKSPDEDAVNSSQSAMVGCFVHGHRLCGGRDGDDAAATTWKGFGLDYSILSVNQCWFIGILVYTSRDNED</sequence>
<dbReference type="PANTHER" id="PTHR24186">
    <property type="entry name" value="PROTEIN PHOSPHATASE 1 REGULATORY SUBUNIT"/>
    <property type="match status" value="1"/>
</dbReference>
<name>A0AAV6XAT6_9LAMI</name>